<accession>A0A438MS96</accession>
<evidence type="ECO:0000313" key="5">
    <source>
        <dbReference type="Proteomes" id="UP000288859"/>
    </source>
</evidence>
<keyword evidence="3" id="KW-0812">Transmembrane</keyword>
<protein>
    <submittedName>
        <fullName evidence="4">Uncharacterized protein</fullName>
    </submittedName>
</protein>
<comment type="caution">
    <text evidence="4">The sequence shown here is derived from an EMBL/GenBank/DDBJ whole genome shotgun (WGS) entry which is preliminary data.</text>
</comment>
<dbReference type="InterPro" id="IPR013320">
    <property type="entry name" value="ConA-like_dom_sf"/>
</dbReference>
<dbReference type="Proteomes" id="UP000288859">
    <property type="component" value="Unassembled WGS sequence"/>
</dbReference>
<keyword evidence="2" id="KW-0326">Glycosidase</keyword>
<name>A0A438MS96_EXOME</name>
<evidence type="ECO:0000256" key="3">
    <source>
        <dbReference type="SAM" id="Phobius"/>
    </source>
</evidence>
<proteinExistence type="inferred from homology"/>
<comment type="similarity">
    <text evidence="1 2">Belongs to the glycosyl hydrolase 12 (cellulase H) family.</text>
</comment>
<evidence type="ECO:0000313" key="4">
    <source>
        <dbReference type="EMBL" id="RVX65967.1"/>
    </source>
</evidence>
<feature type="transmembrane region" description="Helical" evidence="3">
    <location>
        <begin position="328"/>
        <end position="344"/>
    </location>
</feature>
<keyword evidence="2" id="KW-0624">Polysaccharide degradation</keyword>
<keyword evidence="3" id="KW-1133">Transmembrane helix</keyword>
<sequence length="346" mass="38676">MALNIRVESDFCREELAQGNMRHPWLAGGMLVSLVSEGVAESVTKCGNTGLDSYYNSTTLPYVFYNNPWGNDGSGFSCITVKNNGTAFDSTWRWLNNSDKVHAYPHFKLDSPLYPLLVEDLSTVDFTGDFSINVTSALGESPEAREEALTDENVQYNVALDMFLDANETQAMAELPTYEIMIWMSYSYRVYPVGIDTSTPDKDQFVVNGTRFFLFHGNNTQGQTVFSWLPEHNLTHASGDYSPLIHYLWQFDFMPSDVYLGTIQFGTEAFHAQSEVLFSAGNYSLGISENQDLQVSQLEAPKPVPVPDQVPTMKRFETQNSASPATQTQLFFTIVVAFIAALVVDK</sequence>
<dbReference type="VEuPathDB" id="FungiDB:PV10_09234"/>
<organism evidence="4 5">
    <name type="scientific">Exophiala mesophila</name>
    <name type="common">Black yeast-like fungus</name>
    <dbReference type="NCBI Taxonomy" id="212818"/>
    <lineage>
        <taxon>Eukaryota</taxon>
        <taxon>Fungi</taxon>
        <taxon>Dikarya</taxon>
        <taxon>Ascomycota</taxon>
        <taxon>Pezizomycotina</taxon>
        <taxon>Eurotiomycetes</taxon>
        <taxon>Chaetothyriomycetidae</taxon>
        <taxon>Chaetothyriales</taxon>
        <taxon>Herpotrichiellaceae</taxon>
        <taxon>Exophiala</taxon>
    </lineage>
</organism>
<gene>
    <name evidence="4" type="ORF">B0A52_09852</name>
</gene>
<dbReference type="InterPro" id="IPR013319">
    <property type="entry name" value="GH11/12"/>
</dbReference>
<dbReference type="EMBL" id="NAJM01000073">
    <property type="protein sequence ID" value="RVX65967.1"/>
    <property type="molecule type" value="Genomic_DNA"/>
</dbReference>
<keyword evidence="2" id="KW-0119">Carbohydrate metabolism</keyword>
<evidence type="ECO:0000256" key="1">
    <source>
        <dbReference type="ARBA" id="ARBA00005519"/>
    </source>
</evidence>
<reference evidence="4 5" key="1">
    <citation type="submission" date="2017-03" db="EMBL/GenBank/DDBJ databases">
        <title>Genomes of endolithic fungi from Antarctica.</title>
        <authorList>
            <person name="Coleine C."/>
            <person name="Masonjones S."/>
            <person name="Stajich J.E."/>
        </authorList>
    </citation>
    <scope>NUCLEOTIDE SEQUENCE [LARGE SCALE GENOMIC DNA]</scope>
    <source>
        <strain evidence="4 5">CCFEE 6314</strain>
    </source>
</reference>
<dbReference type="PANTHER" id="PTHR34002:SF11">
    <property type="entry name" value="CONCANAVALIN A-LIKE LECTIN_GLUCANASE"/>
    <property type="match status" value="1"/>
</dbReference>
<evidence type="ECO:0000256" key="2">
    <source>
        <dbReference type="RuleBase" id="RU361163"/>
    </source>
</evidence>
<dbReference type="InterPro" id="IPR002594">
    <property type="entry name" value="GH12"/>
</dbReference>
<keyword evidence="3" id="KW-0472">Membrane</keyword>
<dbReference type="AlphaFoldDB" id="A0A438MS96"/>
<dbReference type="SUPFAM" id="SSF49899">
    <property type="entry name" value="Concanavalin A-like lectins/glucanases"/>
    <property type="match status" value="1"/>
</dbReference>
<keyword evidence="2" id="KW-0378">Hydrolase</keyword>
<dbReference type="GO" id="GO:0000272">
    <property type="term" value="P:polysaccharide catabolic process"/>
    <property type="evidence" value="ECO:0007669"/>
    <property type="project" value="UniProtKB-KW"/>
</dbReference>
<dbReference type="PANTHER" id="PTHR34002">
    <property type="entry name" value="BLR1656 PROTEIN"/>
    <property type="match status" value="1"/>
</dbReference>
<dbReference type="Gene3D" id="2.60.120.180">
    <property type="match status" value="1"/>
</dbReference>
<dbReference type="OrthoDB" id="89349at2759"/>
<dbReference type="Pfam" id="PF01670">
    <property type="entry name" value="Glyco_hydro_12"/>
    <property type="match status" value="1"/>
</dbReference>
<dbReference type="GO" id="GO:0008810">
    <property type="term" value="F:cellulase activity"/>
    <property type="evidence" value="ECO:0007669"/>
    <property type="project" value="InterPro"/>
</dbReference>